<sequence>MNFIVQSVYLFIVFIILHLTTIEDAAKDPIYNIVSSNLCDPNVRQYSGYIKINQYTNVFFWFFESRNNPKTSPLTLWLTGGPGCSSMVGLFHEIGPCRPSDGGINIKERPESWNEVSNLLFIDQPVDSGFSFGDKLVSTTGHTSLDLYTFLQRFFEKFPEYSKMNFHIFGDSYAGHYIPSIAKLIDENNILIKSNYLKAIPIKLRSIGIGNGWIDPKTTLKSYPDYLEFNSYGPKLNSSELAMMRSELPECLQLVDNCYTTGTLTDCVLIEDHCIVDTSKYLSFFKNSGLNPFDIRTTADLPHEYTFYLAKPEIMAAIGAQKNYTDCSDDIFQRFYYQGDLVRSYKSAIEYLLNKEFPVLLYHGDADFICNWFSGRELANALIWPFQSEFKDAPTEQWIVHNKPAGEIKSFDKLKFVRIYGAGHEAPFYQPVNSLEMFSKWINNEAK</sequence>
<dbReference type="STRING" id="658196.A0A397SW88"/>
<feature type="signal peptide" evidence="4">
    <location>
        <begin position="1"/>
        <end position="25"/>
    </location>
</feature>
<dbReference type="Gene3D" id="1.10.287.410">
    <property type="match status" value="1"/>
</dbReference>
<proteinExistence type="inferred from homology"/>
<keyword evidence="4" id="KW-0732">Signal</keyword>
<dbReference type="InterPro" id="IPR029058">
    <property type="entry name" value="AB_hydrolase_fold"/>
</dbReference>
<keyword evidence="2 5" id="KW-0645">Protease</keyword>
<dbReference type="GO" id="GO:0006508">
    <property type="term" value="P:proteolysis"/>
    <property type="evidence" value="ECO:0007669"/>
    <property type="project" value="InterPro"/>
</dbReference>
<name>A0A397SW88_9GLOM</name>
<keyword evidence="6" id="KW-1185">Reference proteome</keyword>
<dbReference type="PANTHER" id="PTHR11802:SF64">
    <property type="entry name" value="CARBOXYPEPTIDASE"/>
    <property type="match status" value="1"/>
</dbReference>
<dbReference type="Gene3D" id="3.40.50.1820">
    <property type="entry name" value="alpha/beta hydrolase"/>
    <property type="match status" value="1"/>
</dbReference>
<evidence type="ECO:0000256" key="4">
    <source>
        <dbReference type="SAM" id="SignalP"/>
    </source>
</evidence>
<dbReference type="Pfam" id="PF00450">
    <property type="entry name" value="Peptidase_S10"/>
    <property type="match status" value="1"/>
</dbReference>
<keyword evidence="2 5" id="KW-0378">Hydrolase</keyword>
<evidence type="ECO:0000313" key="5">
    <source>
        <dbReference type="EMBL" id="RIA89249.1"/>
    </source>
</evidence>
<dbReference type="InterPro" id="IPR001563">
    <property type="entry name" value="Peptidase_S10"/>
</dbReference>
<evidence type="ECO:0000256" key="3">
    <source>
        <dbReference type="ARBA" id="ARBA00023180"/>
    </source>
</evidence>
<keyword evidence="2 5" id="KW-0121">Carboxypeptidase</keyword>
<comment type="caution">
    <text evidence="5">The sequence shown here is derived from an EMBL/GenBank/DDBJ whole genome shotgun (WGS) entry which is preliminary data.</text>
</comment>
<protein>
    <submittedName>
        <fullName evidence="5">Prepro-carboxypeptidase Z</fullName>
    </submittedName>
</protein>
<dbReference type="AlphaFoldDB" id="A0A397SW88"/>
<evidence type="ECO:0000256" key="1">
    <source>
        <dbReference type="ARBA" id="ARBA00009431"/>
    </source>
</evidence>
<dbReference type="PRINTS" id="PR00724">
    <property type="entry name" value="CRBOXYPTASEC"/>
</dbReference>
<dbReference type="PANTHER" id="PTHR11802">
    <property type="entry name" value="SERINE PROTEASE FAMILY S10 SERINE CARBOXYPEPTIDASE"/>
    <property type="match status" value="1"/>
</dbReference>
<feature type="chain" id="PRO_5017455235" evidence="4">
    <location>
        <begin position="26"/>
        <end position="447"/>
    </location>
</feature>
<comment type="similarity">
    <text evidence="1">Belongs to the peptidase S10 family.</text>
</comment>
<dbReference type="GO" id="GO:0004185">
    <property type="term" value="F:serine-type carboxypeptidase activity"/>
    <property type="evidence" value="ECO:0007669"/>
    <property type="project" value="InterPro"/>
</dbReference>
<dbReference type="SUPFAM" id="SSF53474">
    <property type="entry name" value="alpha/beta-Hydrolases"/>
    <property type="match status" value="1"/>
</dbReference>
<dbReference type="PROSITE" id="PS00560">
    <property type="entry name" value="CARBOXYPEPT_SER_HIS"/>
    <property type="match status" value="1"/>
</dbReference>
<dbReference type="OrthoDB" id="443318at2759"/>
<evidence type="ECO:0000256" key="2">
    <source>
        <dbReference type="ARBA" id="ARBA00022645"/>
    </source>
</evidence>
<dbReference type="InterPro" id="IPR033124">
    <property type="entry name" value="Ser_caboxypep_his_AS"/>
</dbReference>
<gene>
    <name evidence="5" type="ORF">C1645_712839</name>
</gene>
<dbReference type="Proteomes" id="UP000265703">
    <property type="component" value="Unassembled WGS sequence"/>
</dbReference>
<evidence type="ECO:0000313" key="6">
    <source>
        <dbReference type="Proteomes" id="UP000265703"/>
    </source>
</evidence>
<accession>A0A397SW88</accession>
<dbReference type="EMBL" id="QKYT01000227">
    <property type="protein sequence ID" value="RIA89249.1"/>
    <property type="molecule type" value="Genomic_DNA"/>
</dbReference>
<keyword evidence="3" id="KW-0325">Glycoprotein</keyword>
<organism evidence="5 6">
    <name type="scientific">Glomus cerebriforme</name>
    <dbReference type="NCBI Taxonomy" id="658196"/>
    <lineage>
        <taxon>Eukaryota</taxon>
        <taxon>Fungi</taxon>
        <taxon>Fungi incertae sedis</taxon>
        <taxon>Mucoromycota</taxon>
        <taxon>Glomeromycotina</taxon>
        <taxon>Glomeromycetes</taxon>
        <taxon>Glomerales</taxon>
        <taxon>Glomeraceae</taxon>
        <taxon>Glomus</taxon>
    </lineage>
</organism>
<dbReference type="GO" id="GO:0000324">
    <property type="term" value="C:fungal-type vacuole"/>
    <property type="evidence" value="ECO:0007669"/>
    <property type="project" value="TreeGrafter"/>
</dbReference>
<reference evidence="5 6" key="1">
    <citation type="submission" date="2018-06" db="EMBL/GenBank/DDBJ databases">
        <title>Comparative genomics reveals the genomic features of Rhizophagus irregularis, R. cerebriforme, R. diaphanum and Gigaspora rosea, and their symbiotic lifestyle signature.</title>
        <authorList>
            <person name="Morin E."/>
            <person name="San Clemente H."/>
            <person name="Chen E.C.H."/>
            <person name="De La Providencia I."/>
            <person name="Hainaut M."/>
            <person name="Kuo A."/>
            <person name="Kohler A."/>
            <person name="Murat C."/>
            <person name="Tang N."/>
            <person name="Roy S."/>
            <person name="Loubradou J."/>
            <person name="Henrissat B."/>
            <person name="Grigoriev I.V."/>
            <person name="Corradi N."/>
            <person name="Roux C."/>
            <person name="Martin F.M."/>
        </authorList>
    </citation>
    <scope>NUCLEOTIDE SEQUENCE [LARGE SCALE GENOMIC DNA]</scope>
    <source>
        <strain evidence="5 6">DAOM 227022</strain>
    </source>
</reference>